<keyword evidence="2" id="KW-1185">Reference proteome</keyword>
<evidence type="ECO:0000313" key="1">
    <source>
        <dbReference type="EMBL" id="TCS75764.1"/>
    </source>
</evidence>
<evidence type="ECO:0000313" key="2">
    <source>
        <dbReference type="Proteomes" id="UP000295726"/>
    </source>
</evidence>
<dbReference type="EMBL" id="SLZZ01000027">
    <property type="protein sequence ID" value="TCS75764.1"/>
    <property type="molecule type" value="Genomic_DNA"/>
</dbReference>
<dbReference type="InterPro" id="IPR019903">
    <property type="entry name" value="RIC_family"/>
</dbReference>
<protein>
    <submittedName>
        <fullName evidence="1">Uncharacterized protein DUF542</fullName>
    </submittedName>
</protein>
<dbReference type="Proteomes" id="UP000295726">
    <property type="component" value="Unassembled WGS sequence"/>
</dbReference>
<dbReference type="Gene3D" id="1.10.3910.10">
    <property type="entry name" value="SP0561-like"/>
    <property type="match status" value="1"/>
</dbReference>
<dbReference type="SUPFAM" id="SSF140683">
    <property type="entry name" value="SP0561-like"/>
    <property type="match status" value="1"/>
</dbReference>
<reference evidence="1 2" key="1">
    <citation type="submission" date="2019-03" db="EMBL/GenBank/DDBJ databases">
        <title>Genomic Encyclopedia of Type Strains, Phase IV (KMG-IV): sequencing the most valuable type-strain genomes for metagenomic binning, comparative biology and taxonomic classification.</title>
        <authorList>
            <person name="Goeker M."/>
        </authorList>
    </citation>
    <scope>NUCLEOTIDE SEQUENCE [LARGE SCALE GENOMIC DNA]</scope>
    <source>
        <strain evidence="1 2">DSM 29489</strain>
    </source>
</reference>
<dbReference type="InterPro" id="IPR038062">
    <property type="entry name" value="ScdA-like_N_sf"/>
</dbReference>
<organism evidence="1 2">
    <name type="scientific">Muricomes intestini</name>
    <dbReference type="NCBI Taxonomy" id="1796634"/>
    <lineage>
        <taxon>Bacteria</taxon>
        <taxon>Bacillati</taxon>
        <taxon>Bacillota</taxon>
        <taxon>Clostridia</taxon>
        <taxon>Lachnospirales</taxon>
        <taxon>Lachnospiraceae</taxon>
        <taxon>Muricomes</taxon>
    </lineage>
</organism>
<comment type="caution">
    <text evidence="1">The sequence shown here is derived from an EMBL/GenBank/DDBJ whole genome shotgun (WGS) entry which is preliminary data.</text>
</comment>
<dbReference type="Pfam" id="PF04405">
    <property type="entry name" value="ScdA_N"/>
    <property type="match status" value="1"/>
</dbReference>
<accession>A0A4R3K1P7</accession>
<sequence length="70" mass="8060">MITKEMTVAEAIRDNPDIIQIFSDENIDYCCGGNKPLEAALQEKKLDADFFINLLNRQKKNVNMTETPWI</sequence>
<dbReference type="AlphaFoldDB" id="A0A4R3K1P7"/>
<proteinExistence type="predicted"/>
<dbReference type="RefSeq" id="WP_165920952.1">
    <property type="nucleotide sequence ID" value="NZ_SLZZ01000027.1"/>
</dbReference>
<name>A0A4R3K1P7_9FIRM</name>
<gene>
    <name evidence="1" type="ORF">EDD59_1272</name>
</gene>